<evidence type="ECO:0000313" key="1">
    <source>
        <dbReference type="EMBL" id="MBM7702703.1"/>
    </source>
</evidence>
<gene>
    <name evidence="1" type="ORF">JOC83_001537</name>
</gene>
<dbReference type="Proteomes" id="UP000809829">
    <property type="component" value="Unassembled WGS sequence"/>
</dbReference>
<name>A0ABS2QTA1_9BACI</name>
<sequence length="453" mass="51655">MTRIVYQLSLVDESSHIVYVPKDYDCTNLTTIAFGTLSLQCEIKTNASLKREISLSTSLFEQLSLPFCQTIYMFQADDTLHIGPLIGILSAGFTGSLLRPIGKRSLPFAKLLSTAKATGGYPFVFGLHHINWDRGRINGYFYTSDGWEQHEVPFPNVVYNRLPNRRTENLDMFQLVKEKLCSQYLIPFFNPDFFDKWTIDQVMKKSDKTAKLLPETYANPDAALIESMLVKHKAIYLKPKDGSLGNGVYEVTLTDNHTYLTRYKDLSLNRNVTKELHSLDELLTLVEEHNLNSYLVQQRISLVKKQGRKVDFRVHTNKNEHGQWVMTVIAAKLAGKDSITTHVNNGGIIKTLEEIYIEKSECTKMKNMLEEAAIAASKQIEQHIGGLVGEIGFDFGLDENQHLWMFEANSKPGRSIFSHPKLYEQDQLTRKLFLFYATYLAERSICKPGALYV</sequence>
<dbReference type="Gene3D" id="3.30.470.20">
    <property type="entry name" value="ATP-grasp fold, B domain"/>
    <property type="match status" value="1"/>
</dbReference>
<accession>A0ABS2QTA1</accession>
<evidence type="ECO:0000313" key="2">
    <source>
        <dbReference type="Proteomes" id="UP000809829"/>
    </source>
</evidence>
<keyword evidence="2" id="KW-1185">Reference proteome</keyword>
<proteinExistence type="predicted"/>
<evidence type="ECO:0008006" key="3">
    <source>
        <dbReference type="Google" id="ProtNLM"/>
    </source>
</evidence>
<dbReference type="EMBL" id="JAFBFC010000002">
    <property type="protein sequence ID" value="MBM7702703.1"/>
    <property type="molecule type" value="Genomic_DNA"/>
</dbReference>
<dbReference type="InterPro" id="IPR026838">
    <property type="entry name" value="YheC/D"/>
</dbReference>
<dbReference type="Pfam" id="PF14398">
    <property type="entry name" value="ATPgrasp_YheCD"/>
    <property type="match status" value="1"/>
</dbReference>
<comment type="caution">
    <text evidence="1">The sequence shown here is derived from an EMBL/GenBank/DDBJ whole genome shotgun (WGS) entry which is preliminary data.</text>
</comment>
<organism evidence="1 2">
    <name type="scientific">Priestia iocasae</name>
    <dbReference type="NCBI Taxonomy" id="2291674"/>
    <lineage>
        <taxon>Bacteria</taxon>
        <taxon>Bacillati</taxon>
        <taxon>Bacillota</taxon>
        <taxon>Bacilli</taxon>
        <taxon>Bacillales</taxon>
        <taxon>Bacillaceae</taxon>
        <taxon>Priestia</taxon>
    </lineage>
</organism>
<protein>
    <recommendedName>
        <fullName evidence="3">Glutathione synthetase</fullName>
    </recommendedName>
</protein>
<dbReference type="RefSeq" id="WP_205185899.1">
    <property type="nucleotide sequence ID" value="NZ_JAFBFC010000002.1"/>
</dbReference>
<dbReference type="SUPFAM" id="SSF56059">
    <property type="entry name" value="Glutathione synthetase ATP-binding domain-like"/>
    <property type="match status" value="1"/>
</dbReference>
<reference evidence="1 2" key="1">
    <citation type="submission" date="2021-01" db="EMBL/GenBank/DDBJ databases">
        <title>Genomic Encyclopedia of Type Strains, Phase IV (KMG-IV): sequencing the most valuable type-strain genomes for metagenomic binning, comparative biology and taxonomic classification.</title>
        <authorList>
            <person name="Goeker M."/>
        </authorList>
    </citation>
    <scope>NUCLEOTIDE SEQUENCE [LARGE SCALE GENOMIC DNA]</scope>
    <source>
        <strain evidence="1 2">DSM 104297</strain>
    </source>
</reference>